<protein>
    <recommendedName>
        <fullName evidence="1">HNH nuclease domain-containing protein</fullName>
    </recommendedName>
</protein>
<dbReference type="CDD" id="cd00085">
    <property type="entry name" value="HNHc"/>
    <property type="match status" value="1"/>
</dbReference>
<evidence type="ECO:0000313" key="2">
    <source>
        <dbReference type="EMBL" id="KKM18630.1"/>
    </source>
</evidence>
<accession>A0A0F9KTA8</accession>
<proteinExistence type="predicted"/>
<comment type="caution">
    <text evidence="2">The sequence shown here is derived from an EMBL/GenBank/DDBJ whole genome shotgun (WGS) entry which is preliminary data.</text>
</comment>
<sequence>MNKSKFRVGKLAANYKGGLSKFPYPLEFNDKLKEQIRKRDNYECQCCNITEEEHLIVYGQVLSIHHIDYDKLNCKEENLIALCNQCNLRANYNRDYWKKYYKNKISQKKEVRSKRVCECSKIKI</sequence>
<dbReference type="InterPro" id="IPR003615">
    <property type="entry name" value="HNH_nuc"/>
</dbReference>
<feature type="domain" description="HNH nuclease" evidence="1">
    <location>
        <begin position="31"/>
        <end position="88"/>
    </location>
</feature>
<organism evidence="2">
    <name type="scientific">marine sediment metagenome</name>
    <dbReference type="NCBI Taxonomy" id="412755"/>
    <lineage>
        <taxon>unclassified sequences</taxon>
        <taxon>metagenomes</taxon>
        <taxon>ecological metagenomes</taxon>
    </lineage>
</organism>
<dbReference type="AlphaFoldDB" id="A0A0F9KTA8"/>
<gene>
    <name evidence="2" type="ORF">LCGC14_1663750</name>
</gene>
<evidence type="ECO:0000259" key="1">
    <source>
        <dbReference type="SMART" id="SM00507"/>
    </source>
</evidence>
<dbReference type="EMBL" id="LAZR01014180">
    <property type="protein sequence ID" value="KKM18630.1"/>
    <property type="molecule type" value="Genomic_DNA"/>
</dbReference>
<dbReference type="SMART" id="SM00507">
    <property type="entry name" value="HNHc"/>
    <property type="match status" value="1"/>
</dbReference>
<name>A0A0F9KTA8_9ZZZZ</name>
<reference evidence="2" key="1">
    <citation type="journal article" date="2015" name="Nature">
        <title>Complex archaea that bridge the gap between prokaryotes and eukaryotes.</title>
        <authorList>
            <person name="Spang A."/>
            <person name="Saw J.H."/>
            <person name="Jorgensen S.L."/>
            <person name="Zaremba-Niedzwiedzka K."/>
            <person name="Martijn J."/>
            <person name="Lind A.E."/>
            <person name="van Eijk R."/>
            <person name="Schleper C."/>
            <person name="Guy L."/>
            <person name="Ettema T.J."/>
        </authorList>
    </citation>
    <scope>NUCLEOTIDE SEQUENCE</scope>
</reference>